<comment type="cofactor">
    <cofactor evidence="2">
        <name>K(+)</name>
        <dbReference type="ChEBI" id="CHEBI:29103"/>
    </cofactor>
</comment>
<dbReference type="InterPro" id="IPR018209">
    <property type="entry name" value="Pyrv_Knase_AS"/>
</dbReference>
<evidence type="ECO:0000256" key="1">
    <source>
        <dbReference type="ARBA" id="ARBA00001946"/>
    </source>
</evidence>
<proteinExistence type="inferred from homology"/>
<evidence type="ECO:0000256" key="4">
    <source>
        <dbReference type="ARBA" id="ARBA00006237"/>
    </source>
</evidence>
<evidence type="ECO:0000256" key="15">
    <source>
        <dbReference type="ARBA" id="ARBA00023152"/>
    </source>
</evidence>
<dbReference type="Pfam" id="PF00224">
    <property type="entry name" value="PK"/>
    <property type="match status" value="1"/>
</dbReference>
<dbReference type="InterPro" id="IPR001697">
    <property type="entry name" value="Pyr_Knase"/>
</dbReference>
<dbReference type="InterPro" id="IPR040442">
    <property type="entry name" value="Pyrv_kinase-like_dom_sf"/>
</dbReference>
<dbReference type="PROSITE" id="PS00110">
    <property type="entry name" value="PYRUVATE_KINASE"/>
    <property type="match status" value="1"/>
</dbReference>
<evidence type="ECO:0000259" key="20">
    <source>
        <dbReference type="Pfam" id="PF00391"/>
    </source>
</evidence>
<evidence type="ECO:0000256" key="18">
    <source>
        <dbReference type="RuleBase" id="RU000504"/>
    </source>
</evidence>
<dbReference type="NCBIfam" id="NF004491">
    <property type="entry name" value="PRK05826.1"/>
    <property type="match status" value="1"/>
</dbReference>
<protein>
    <recommendedName>
        <fullName evidence="7 17">Pyruvate kinase</fullName>
        <ecNumber evidence="6 17">2.7.1.40</ecNumber>
    </recommendedName>
</protein>
<dbReference type="GO" id="GO:0016301">
    <property type="term" value="F:kinase activity"/>
    <property type="evidence" value="ECO:0007669"/>
    <property type="project" value="UniProtKB-KW"/>
</dbReference>
<comment type="pathway">
    <text evidence="3 18">Carbohydrate degradation; glycolysis; pyruvate from D-glyceraldehyde 3-phosphate: step 5/5.</text>
</comment>
<dbReference type="SUPFAM" id="SSF50800">
    <property type="entry name" value="PK beta-barrel domain-like"/>
    <property type="match status" value="1"/>
</dbReference>
<keyword evidence="8 18" id="KW-0808">Transferase</keyword>
<evidence type="ECO:0000256" key="13">
    <source>
        <dbReference type="ARBA" id="ARBA00022842"/>
    </source>
</evidence>
<dbReference type="RefSeq" id="WP_309866743.1">
    <property type="nucleotide sequence ID" value="NZ_JAVDQG010000005.1"/>
</dbReference>
<comment type="similarity">
    <text evidence="4">In the C-terminal section; belongs to the PEP-utilizing enzyme family.</text>
</comment>
<evidence type="ECO:0000256" key="12">
    <source>
        <dbReference type="ARBA" id="ARBA00022840"/>
    </source>
</evidence>
<evidence type="ECO:0000256" key="10">
    <source>
        <dbReference type="ARBA" id="ARBA00022741"/>
    </source>
</evidence>
<evidence type="ECO:0000313" key="23">
    <source>
        <dbReference type="Proteomes" id="UP001185012"/>
    </source>
</evidence>
<dbReference type="InterPro" id="IPR015813">
    <property type="entry name" value="Pyrv/PenolPyrv_kinase-like_dom"/>
</dbReference>
<evidence type="ECO:0000256" key="11">
    <source>
        <dbReference type="ARBA" id="ARBA00022777"/>
    </source>
</evidence>
<dbReference type="EMBL" id="JAVDQG010000005">
    <property type="protein sequence ID" value="MDR6226622.1"/>
    <property type="molecule type" value="Genomic_DNA"/>
</dbReference>
<reference evidence="22 23" key="1">
    <citation type="submission" date="2023-07" db="EMBL/GenBank/DDBJ databases">
        <title>Genomic Encyclopedia of Type Strains, Phase IV (KMG-IV): sequencing the most valuable type-strain genomes for metagenomic binning, comparative biology and taxonomic classification.</title>
        <authorList>
            <person name="Goeker M."/>
        </authorList>
    </citation>
    <scope>NUCLEOTIDE SEQUENCE [LARGE SCALE GENOMIC DNA]</scope>
    <source>
        <strain evidence="22 23">DSM 45903</strain>
    </source>
</reference>
<evidence type="ECO:0000256" key="16">
    <source>
        <dbReference type="ARBA" id="ARBA00023317"/>
    </source>
</evidence>
<dbReference type="Gene3D" id="3.50.30.10">
    <property type="entry name" value="Phosphohistidine domain"/>
    <property type="match status" value="1"/>
</dbReference>
<dbReference type="InterPro" id="IPR011037">
    <property type="entry name" value="Pyrv_Knase-like_insert_dom_sf"/>
</dbReference>
<comment type="similarity">
    <text evidence="5 18">Belongs to the pyruvate kinase family.</text>
</comment>
<comment type="caution">
    <text evidence="22">The sequence shown here is derived from an EMBL/GenBank/DDBJ whole genome shotgun (WGS) entry which is preliminary data.</text>
</comment>
<dbReference type="InterPro" id="IPR036637">
    <property type="entry name" value="Phosphohistidine_dom_sf"/>
</dbReference>
<evidence type="ECO:0000256" key="3">
    <source>
        <dbReference type="ARBA" id="ARBA00004997"/>
    </source>
</evidence>
<dbReference type="SUPFAM" id="SSF52009">
    <property type="entry name" value="Phosphohistidine domain"/>
    <property type="match status" value="1"/>
</dbReference>
<feature type="domain" description="Pyruvate kinase barrel" evidence="19">
    <location>
        <begin position="1"/>
        <end position="322"/>
    </location>
</feature>
<evidence type="ECO:0000256" key="2">
    <source>
        <dbReference type="ARBA" id="ARBA00001958"/>
    </source>
</evidence>
<dbReference type="Gene3D" id="3.20.20.60">
    <property type="entry name" value="Phosphoenolpyruvate-binding domains"/>
    <property type="match status" value="1"/>
</dbReference>
<dbReference type="SUPFAM" id="SSF51621">
    <property type="entry name" value="Phosphoenolpyruvate/pyruvate domain"/>
    <property type="match status" value="1"/>
</dbReference>
<keyword evidence="10" id="KW-0547">Nucleotide-binding</keyword>
<keyword evidence="12" id="KW-0067">ATP-binding</keyword>
<dbReference type="InterPro" id="IPR015806">
    <property type="entry name" value="Pyrv_Knase_insert_dom_sf"/>
</dbReference>
<dbReference type="InterPro" id="IPR015795">
    <property type="entry name" value="Pyrv_Knase_C"/>
</dbReference>
<keyword evidence="11 18" id="KW-0418">Kinase</keyword>
<evidence type="ECO:0000256" key="14">
    <source>
        <dbReference type="ARBA" id="ARBA00022958"/>
    </source>
</evidence>
<keyword evidence="23" id="KW-1185">Reference proteome</keyword>
<comment type="catalytic activity">
    <reaction evidence="18">
        <text>pyruvate + ATP = phosphoenolpyruvate + ADP + H(+)</text>
        <dbReference type="Rhea" id="RHEA:18157"/>
        <dbReference type="ChEBI" id="CHEBI:15361"/>
        <dbReference type="ChEBI" id="CHEBI:15378"/>
        <dbReference type="ChEBI" id="CHEBI:30616"/>
        <dbReference type="ChEBI" id="CHEBI:58702"/>
        <dbReference type="ChEBI" id="CHEBI:456216"/>
        <dbReference type="EC" id="2.7.1.40"/>
    </reaction>
</comment>
<evidence type="ECO:0000256" key="8">
    <source>
        <dbReference type="ARBA" id="ARBA00022679"/>
    </source>
</evidence>
<evidence type="ECO:0000256" key="9">
    <source>
        <dbReference type="ARBA" id="ARBA00022723"/>
    </source>
</evidence>
<dbReference type="InterPro" id="IPR036918">
    <property type="entry name" value="Pyrv_Knase_C_sf"/>
</dbReference>
<keyword evidence="9" id="KW-0479">Metal-binding</keyword>
<sequence length="583" mass="62811">MRKTKIVCTIGPASEDRDTLKNLIKAGMNVARLNFSHGDHAEHLRRIERIREVEAELDSRVALLLDTRGPEIRTGELAVDEVELETGADFTLTTEPMEGDASKVSVSYPGLVEDVKPGSVILVDDGLISLEVKEVAGSDIHCRILNGGPLKSRKGVNVPGVSVNLPGITEKDAADIRFGIEHQVDFIAASFVRKPEDVLEIRKILEEYDADIHIISKIENQEGVDNLQSILEVSDGLMVARGDLGVEIPAEEVPIVQKEMIRLCNRLGKPVITATQMLDSMQRNPRPTRAEASDVANAIFDGTDAIMLSGETASGRYPVEAVQTMDRIASRAESSLKYTDIFRERIEETDVSIPDSISQAVVHTTWTLKSSAIITSTESGRTARMVSKYRPQAPIVAVTVHDSVLRKLCLVWGVYPVLGTQVTTTDEMLQSAIAASLKSSYVRHGDSVVITAGVPVGQSGTTNILKVHVIGDVLAKGQGVGKKVLTGKIVVGTSPEELRGKMVDGAILVTRSTDKDMMDSFERAAAVIVEEGGLTSHAAVVGLSLGIPVVVGVKDATHIFKDGINVTVDAERGHIYSGRANVL</sequence>
<accession>A0ABU1IPA4</accession>
<evidence type="ECO:0000256" key="17">
    <source>
        <dbReference type="NCBIfam" id="TIGR01064"/>
    </source>
</evidence>
<dbReference type="NCBIfam" id="TIGR01064">
    <property type="entry name" value="pyruv_kin"/>
    <property type="match status" value="1"/>
</dbReference>
<dbReference type="Proteomes" id="UP001185012">
    <property type="component" value="Unassembled WGS sequence"/>
</dbReference>
<evidence type="ECO:0000259" key="19">
    <source>
        <dbReference type="Pfam" id="PF00224"/>
    </source>
</evidence>
<dbReference type="PANTHER" id="PTHR11817">
    <property type="entry name" value="PYRUVATE KINASE"/>
    <property type="match status" value="1"/>
</dbReference>
<evidence type="ECO:0000256" key="5">
    <source>
        <dbReference type="ARBA" id="ARBA00008663"/>
    </source>
</evidence>
<keyword evidence="15 18" id="KW-0324">Glycolysis</keyword>
<evidence type="ECO:0000259" key="21">
    <source>
        <dbReference type="Pfam" id="PF02887"/>
    </source>
</evidence>
<keyword evidence="16 22" id="KW-0670">Pyruvate</keyword>
<evidence type="ECO:0000313" key="22">
    <source>
        <dbReference type="EMBL" id="MDR6226622.1"/>
    </source>
</evidence>
<feature type="domain" description="PEP-utilising enzyme mobile" evidence="20">
    <location>
        <begin position="504"/>
        <end position="573"/>
    </location>
</feature>
<keyword evidence="14" id="KW-0630">Potassium</keyword>
<dbReference type="GO" id="GO:0004743">
    <property type="term" value="F:pyruvate kinase activity"/>
    <property type="evidence" value="ECO:0007669"/>
    <property type="project" value="UniProtKB-EC"/>
</dbReference>
<organism evidence="22 23">
    <name type="scientific">Desmospora profundinema</name>
    <dbReference type="NCBI Taxonomy" id="1571184"/>
    <lineage>
        <taxon>Bacteria</taxon>
        <taxon>Bacillati</taxon>
        <taxon>Bacillota</taxon>
        <taxon>Bacilli</taxon>
        <taxon>Bacillales</taxon>
        <taxon>Thermoactinomycetaceae</taxon>
        <taxon>Desmospora</taxon>
    </lineage>
</organism>
<evidence type="ECO:0000256" key="7">
    <source>
        <dbReference type="ARBA" id="ARBA00018587"/>
    </source>
</evidence>
<dbReference type="NCBIfam" id="NF004978">
    <property type="entry name" value="PRK06354.1"/>
    <property type="match status" value="1"/>
</dbReference>
<keyword evidence="13 18" id="KW-0460">Magnesium</keyword>
<dbReference type="EC" id="2.7.1.40" evidence="6 17"/>
<feature type="domain" description="Pyruvate kinase C-terminal" evidence="21">
    <location>
        <begin position="355"/>
        <end position="468"/>
    </location>
</feature>
<comment type="cofactor">
    <cofactor evidence="1">
        <name>Mg(2+)</name>
        <dbReference type="ChEBI" id="CHEBI:18420"/>
    </cofactor>
</comment>
<dbReference type="Gene3D" id="2.40.33.10">
    <property type="entry name" value="PK beta-barrel domain-like"/>
    <property type="match status" value="1"/>
</dbReference>
<name>A0ABU1IPA4_9BACL</name>
<dbReference type="SUPFAM" id="SSF52935">
    <property type="entry name" value="PK C-terminal domain-like"/>
    <property type="match status" value="1"/>
</dbReference>
<dbReference type="Pfam" id="PF00391">
    <property type="entry name" value="PEP-utilizers"/>
    <property type="match status" value="1"/>
</dbReference>
<dbReference type="Pfam" id="PF02887">
    <property type="entry name" value="PK_C"/>
    <property type="match status" value="1"/>
</dbReference>
<dbReference type="Gene3D" id="3.40.1380.20">
    <property type="entry name" value="Pyruvate kinase, C-terminal domain"/>
    <property type="match status" value="1"/>
</dbReference>
<dbReference type="PRINTS" id="PR01050">
    <property type="entry name" value="PYRUVTKNASE"/>
</dbReference>
<gene>
    <name evidence="22" type="ORF">JOE21_002629</name>
</gene>
<dbReference type="InterPro" id="IPR015793">
    <property type="entry name" value="Pyrv_Knase_brl"/>
</dbReference>
<evidence type="ECO:0000256" key="6">
    <source>
        <dbReference type="ARBA" id="ARBA00012142"/>
    </source>
</evidence>
<dbReference type="InterPro" id="IPR008279">
    <property type="entry name" value="PEP-util_enz_mobile_dom"/>
</dbReference>